<feature type="transmembrane region" description="Helical" evidence="1">
    <location>
        <begin position="56"/>
        <end position="76"/>
    </location>
</feature>
<reference evidence="3" key="1">
    <citation type="submission" date="2016-10" db="EMBL/GenBank/DDBJ databases">
        <authorList>
            <person name="Varghese N."/>
            <person name="Submissions S."/>
        </authorList>
    </citation>
    <scope>NUCLEOTIDE SEQUENCE [LARGE SCALE GENOMIC DNA]</scope>
    <source>
        <strain evidence="3">CGMCC 1.10783</strain>
    </source>
</reference>
<feature type="transmembrane region" description="Helical" evidence="1">
    <location>
        <begin position="6"/>
        <end position="30"/>
    </location>
</feature>
<accession>A0A1G8J005</accession>
<proteinExistence type="predicted"/>
<evidence type="ECO:0000256" key="1">
    <source>
        <dbReference type="SAM" id="Phobius"/>
    </source>
</evidence>
<protein>
    <recommendedName>
        <fullName evidence="4">DUF1772 domain-containing protein</fullName>
    </recommendedName>
</protein>
<evidence type="ECO:0000313" key="2">
    <source>
        <dbReference type="EMBL" id="SDI24625.1"/>
    </source>
</evidence>
<organism evidence="2 3">
    <name type="scientific">Arthrobacter cupressi</name>
    <dbReference type="NCBI Taxonomy" id="1045773"/>
    <lineage>
        <taxon>Bacteria</taxon>
        <taxon>Bacillati</taxon>
        <taxon>Actinomycetota</taxon>
        <taxon>Actinomycetes</taxon>
        <taxon>Micrococcales</taxon>
        <taxon>Micrococcaceae</taxon>
        <taxon>Arthrobacter</taxon>
    </lineage>
</organism>
<feature type="transmembrane region" description="Helical" evidence="1">
    <location>
        <begin position="133"/>
        <end position="150"/>
    </location>
</feature>
<dbReference type="EMBL" id="FNEI01000001">
    <property type="protein sequence ID" value="SDI24625.1"/>
    <property type="molecule type" value="Genomic_DNA"/>
</dbReference>
<name>A0A1G8J005_9MICC</name>
<dbReference type="Proteomes" id="UP000182130">
    <property type="component" value="Unassembled WGS sequence"/>
</dbReference>
<keyword evidence="1" id="KW-0812">Transmembrane</keyword>
<keyword evidence="1" id="KW-0472">Membrane</keyword>
<evidence type="ECO:0008006" key="4">
    <source>
        <dbReference type="Google" id="ProtNLM"/>
    </source>
</evidence>
<sequence>MNWLLLLNLLYFLFGATMYVGTMWVLKWFLYPTWESLERGNVDMHFGIPTRQATKFFTVVVPPMFISGAILVWSEWGSIRLIPAAICLLGIITLTLVGQGIIIPINVRIRGGDFKDDAELRALLRRWMFLNDIRFYVSTLVWLAMLWLIVDRGRLLESYL</sequence>
<dbReference type="OrthoDB" id="4181171at2"/>
<dbReference type="STRING" id="1045773.SAMN05216555_101415"/>
<keyword evidence="3" id="KW-1185">Reference proteome</keyword>
<gene>
    <name evidence="2" type="ORF">SAMN05216555_101415</name>
</gene>
<keyword evidence="1" id="KW-1133">Transmembrane helix</keyword>
<feature type="transmembrane region" description="Helical" evidence="1">
    <location>
        <begin position="82"/>
        <end position="105"/>
    </location>
</feature>
<dbReference type="AlphaFoldDB" id="A0A1G8J005"/>
<dbReference type="RefSeq" id="WP_074586457.1">
    <property type="nucleotide sequence ID" value="NZ_FNEI01000001.1"/>
</dbReference>
<evidence type="ECO:0000313" key="3">
    <source>
        <dbReference type="Proteomes" id="UP000182130"/>
    </source>
</evidence>